<dbReference type="Proteomes" id="UP000037069">
    <property type="component" value="Unassembled WGS sequence"/>
</dbReference>
<gene>
    <name evidence="1" type="ORF">FF38_01243</name>
</gene>
<evidence type="ECO:0000313" key="1">
    <source>
        <dbReference type="EMBL" id="KNC31627.1"/>
    </source>
</evidence>
<keyword evidence="2" id="KW-1185">Reference proteome</keyword>
<dbReference type="EMBL" id="JRES01000406">
    <property type="protein sequence ID" value="KNC31627.1"/>
    <property type="molecule type" value="Genomic_DNA"/>
</dbReference>
<accession>A0A0L0CHD7</accession>
<name>A0A0L0CHD7_LUCCU</name>
<dbReference type="AlphaFoldDB" id="A0A0L0CHD7"/>
<evidence type="ECO:0000313" key="2">
    <source>
        <dbReference type="Proteomes" id="UP000037069"/>
    </source>
</evidence>
<proteinExistence type="predicted"/>
<comment type="caution">
    <text evidence="1">The sequence shown here is derived from an EMBL/GenBank/DDBJ whole genome shotgun (WGS) entry which is preliminary data.</text>
</comment>
<reference evidence="1 2" key="1">
    <citation type="journal article" date="2015" name="Nat. Commun.">
        <title>Lucilia cuprina genome unlocks parasitic fly biology to underpin future interventions.</title>
        <authorList>
            <person name="Anstead C.A."/>
            <person name="Korhonen P.K."/>
            <person name="Young N.D."/>
            <person name="Hall R.S."/>
            <person name="Jex A.R."/>
            <person name="Murali S.C."/>
            <person name="Hughes D.S."/>
            <person name="Lee S.F."/>
            <person name="Perry T."/>
            <person name="Stroehlein A.J."/>
            <person name="Ansell B.R."/>
            <person name="Breugelmans B."/>
            <person name="Hofmann A."/>
            <person name="Qu J."/>
            <person name="Dugan S."/>
            <person name="Lee S.L."/>
            <person name="Chao H."/>
            <person name="Dinh H."/>
            <person name="Han Y."/>
            <person name="Doddapaneni H.V."/>
            <person name="Worley K.C."/>
            <person name="Muzny D.M."/>
            <person name="Ioannidis P."/>
            <person name="Waterhouse R.M."/>
            <person name="Zdobnov E.M."/>
            <person name="James P.J."/>
            <person name="Bagnall N.H."/>
            <person name="Kotze A.C."/>
            <person name="Gibbs R.A."/>
            <person name="Richards S."/>
            <person name="Batterham P."/>
            <person name="Gasser R.B."/>
        </authorList>
    </citation>
    <scope>NUCLEOTIDE SEQUENCE [LARGE SCALE GENOMIC DNA]</scope>
    <source>
        <strain evidence="1 2">LS</strain>
        <tissue evidence="1">Full body</tissue>
    </source>
</reference>
<sequence length="199" mass="23410">MTVIELICRELPYIIEHQAYDLYINRRSSRMKTKPKAKDLHEFIMQRFDIYISNIVQILLQTCTQIQGIYKQHREENAMDQCVTEVVIVKGQKLAIFFYHHLAKTLLNLISSAIKSKETDLSKRSLEINTVRLVPLSEKEEIAINENRRQEKKTVEACEHVTRIKTISLKNTSLILLSPHIPMLELVLEKGCEYLRWRM</sequence>
<protein>
    <submittedName>
        <fullName evidence="1">Uncharacterized protein</fullName>
    </submittedName>
</protein>
<organism evidence="1 2">
    <name type="scientific">Lucilia cuprina</name>
    <name type="common">Green bottle fly</name>
    <name type="synonym">Australian sheep blowfly</name>
    <dbReference type="NCBI Taxonomy" id="7375"/>
    <lineage>
        <taxon>Eukaryota</taxon>
        <taxon>Metazoa</taxon>
        <taxon>Ecdysozoa</taxon>
        <taxon>Arthropoda</taxon>
        <taxon>Hexapoda</taxon>
        <taxon>Insecta</taxon>
        <taxon>Pterygota</taxon>
        <taxon>Neoptera</taxon>
        <taxon>Endopterygota</taxon>
        <taxon>Diptera</taxon>
        <taxon>Brachycera</taxon>
        <taxon>Muscomorpha</taxon>
        <taxon>Oestroidea</taxon>
        <taxon>Calliphoridae</taxon>
        <taxon>Luciliinae</taxon>
        <taxon>Lucilia</taxon>
    </lineage>
</organism>